<keyword evidence="1" id="KW-1185">Reference proteome</keyword>
<accession>A0A1I8FC36</accession>
<reference evidence="2" key="1">
    <citation type="submission" date="2016-11" db="UniProtKB">
        <authorList>
            <consortium name="WormBaseParasite"/>
        </authorList>
    </citation>
    <scope>IDENTIFICATION</scope>
</reference>
<dbReference type="AlphaFoldDB" id="A0A1I8FC36"/>
<proteinExistence type="predicted"/>
<evidence type="ECO:0000313" key="2">
    <source>
        <dbReference type="WBParaSite" id="maker-unitig_28039-snap-gene-0.1-mRNA-1"/>
    </source>
</evidence>
<dbReference type="Proteomes" id="UP000095280">
    <property type="component" value="Unplaced"/>
</dbReference>
<name>A0A1I8FC36_9PLAT</name>
<dbReference type="WBParaSite" id="maker-unitig_28039-snap-gene-0.1-mRNA-1">
    <property type="protein sequence ID" value="maker-unitig_28039-snap-gene-0.1-mRNA-1"/>
    <property type="gene ID" value="maker-unitig_28039-snap-gene-0.1"/>
</dbReference>
<protein>
    <submittedName>
        <fullName evidence="2">RAB3GAP2_N domain-containing protein</fullName>
    </submittedName>
</protein>
<sequence length="124" mass="13477">FKVTWFCLAPERTRNSHCSDSPAGCSLLLPQSLLGSMNSCCMLVCAHLPVSVLILHASESGKTYRVCLLQNRPSAFASSAFSVPASLCLPLHQLTGEFKIITGYKMTHYGGPAVAAIEEHRWLP</sequence>
<organism evidence="1 2">
    <name type="scientific">Macrostomum lignano</name>
    <dbReference type="NCBI Taxonomy" id="282301"/>
    <lineage>
        <taxon>Eukaryota</taxon>
        <taxon>Metazoa</taxon>
        <taxon>Spiralia</taxon>
        <taxon>Lophotrochozoa</taxon>
        <taxon>Platyhelminthes</taxon>
        <taxon>Rhabditophora</taxon>
        <taxon>Macrostomorpha</taxon>
        <taxon>Macrostomida</taxon>
        <taxon>Macrostomidae</taxon>
        <taxon>Macrostomum</taxon>
    </lineage>
</organism>
<evidence type="ECO:0000313" key="1">
    <source>
        <dbReference type="Proteomes" id="UP000095280"/>
    </source>
</evidence>